<name>A0A4R3MC76_9HYPH</name>
<proteinExistence type="predicted"/>
<feature type="domain" description="Aldehyde oxidase/xanthine dehydrogenase a/b hammerhead" evidence="3">
    <location>
        <begin position="19"/>
        <end position="139"/>
    </location>
</feature>
<protein>
    <submittedName>
        <fullName evidence="4">Carbon-monoxide dehydrogenase large subunit</fullName>
    </submittedName>
</protein>
<gene>
    <name evidence="4" type="ORF">EDC22_10437</name>
</gene>
<keyword evidence="5" id="KW-1185">Reference proteome</keyword>
<dbReference type="InterPro" id="IPR008274">
    <property type="entry name" value="AldOxase/xan_DH_MoCoBD1"/>
</dbReference>
<dbReference type="PANTHER" id="PTHR11908:SF132">
    <property type="entry name" value="ALDEHYDE OXIDASE 1-RELATED"/>
    <property type="match status" value="1"/>
</dbReference>
<dbReference type="InterPro" id="IPR000674">
    <property type="entry name" value="Ald_Oxase/Xan_DH_a/b"/>
</dbReference>
<evidence type="ECO:0000256" key="1">
    <source>
        <dbReference type="ARBA" id="ARBA00022505"/>
    </source>
</evidence>
<dbReference type="SMART" id="SM01008">
    <property type="entry name" value="Ald_Xan_dh_C"/>
    <property type="match status" value="1"/>
</dbReference>
<accession>A0A4R3MC76</accession>
<evidence type="ECO:0000313" key="5">
    <source>
        <dbReference type="Proteomes" id="UP000295678"/>
    </source>
</evidence>
<dbReference type="InterPro" id="IPR016208">
    <property type="entry name" value="Ald_Oxase/xanthine_DH-like"/>
</dbReference>
<dbReference type="Pfam" id="PF01315">
    <property type="entry name" value="Ald_Xan_dh_C"/>
    <property type="match status" value="1"/>
</dbReference>
<dbReference type="Pfam" id="PF20256">
    <property type="entry name" value="MoCoBD_2"/>
    <property type="match status" value="1"/>
</dbReference>
<reference evidence="4 5" key="1">
    <citation type="submission" date="2019-03" db="EMBL/GenBank/DDBJ databases">
        <title>Genomic Encyclopedia of Type Strains, Phase IV (KMG-IV): sequencing the most valuable type-strain genomes for metagenomic binning, comparative biology and taxonomic classification.</title>
        <authorList>
            <person name="Goeker M."/>
        </authorList>
    </citation>
    <scope>NUCLEOTIDE SEQUENCE [LARGE SCALE GENOMIC DNA]</scope>
    <source>
        <strain evidence="4 5">DSM 19345</strain>
    </source>
</reference>
<evidence type="ECO:0000256" key="2">
    <source>
        <dbReference type="ARBA" id="ARBA00023002"/>
    </source>
</evidence>
<dbReference type="GO" id="GO:0016491">
    <property type="term" value="F:oxidoreductase activity"/>
    <property type="evidence" value="ECO:0007669"/>
    <property type="project" value="UniProtKB-KW"/>
</dbReference>
<dbReference type="GO" id="GO:0005506">
    <property type="term" value="F:iron ion binding"/>
    <property type="evidence" value="ECO:0007669"/>
    <property type="project" value="InterPro"/>
</dbReference>
<keyword evidence="2" id="KW-0560">Oxidoreductase</keyword>
<dbReference type="Pfam" id="PF02738">
    <property type="entry name" value="MoCoBD_1"/>
    <property type="match status" value="1"/>
</dbReference>
<dbReference type="SUPFAM" id="SSF54665">
    <property type="entry name" value="CO dehydrogenase molybdoprotein N-domain-like"/>
    <property type="match status" value="1"/>
</dbReference>
<evidence type="ECO:0000313" key="4">
    <source>
        <dbReference type="EMBL" id="TCT11284.1"/>
    </source>
</evidence>
<dbReference type="SUPFAM" id="SSF56003">
    <property type="entry name" value="Molybdenum cofactor-binding domain"/>
    <property type="match status" value="1"/>
</dbReference>
<dbReference type="Proteomes" id="UP000295678">
    <property type="component" value="Unassembled WGS sequence"/>
</dbReference>
<evidence type="ECO:0000259" key="3">
    <source>
        <dbReference type="SMART" id="SM01008"/>
    </source>
</evidence>
<sequence length="791" mass="84549">MGGSIGVSLKRKEDERFIRGDGRYTGDIVLPAQTYALFLRSPIAHARIRSLSVAKATAMPGVVGVFTGEDVAAAGLGGVPCGWLVTDRNGQPMAEPPHPLLVTGKVRHVGDTVAMVVAESIEQARDALEAIEIDYEPLPAVTSPVAALEPGAPKVHDELPSNLCYDWEIGDKAAVDAAFARAARTARVELVNSRVVPNAMETRAANAHWDATSDACTLYMTSQNPHVIRLLMGAFVLHIPEHKLRIIAPDVGGGFGSKIYHYIEEALVTWASRTLRRPVKWTAERTDAFLTDAHARDHVTTAELAMDRRGRFLALKVDTTANLGAYLSTFAPSIPTYFYALMFSGQYATPAIHARVRAAFTHTTPVDAYRGAGRSECMYALERVVDAAAREMGLDPAEIRRRNFIPEDGFPFHSPVGVVYDSGAFAKALDMALEKADWKGFEARRKTSRKAGRLRGRGIACWIESSGAAPSAAVTALGCRAGLFEAAKIRVHPTGSVTLFTGAHSHGQGHETTFAQVVADKFGLSVDQIEVVHGDTATVPFGMGTYGSRSMAVGGGALALTADKVIEKGKRIAAHILEASVDDIVFENATFKVAGTDKELGWVQMSLAAHVPANYPLDQMEPCIEETTFYDPPNFTFPNGVFVCEVEVDPDTGKVAVEKLVGIHDVGIAINPMIVEGQMHGGVAQAIGQCLLERVAFSEEGQLLTASYMDYCLPRADDVPSIDTALNEVPCVHNPIGVKGAGEAGTTGAPAAIINAVIDALAPLGIRSIDMPATPEVVWKAIRDARAAEAA</sequence>
<dbReference type="Gene3D" id="3.30.365.10">
    <property type="entry name" value="Aldehyde oxidase/xanthine dehydrogenase, molybdopterin binding domain"/>
    <property type="match status" value="4"/>
</dbReference>
<dbReference type="PANTHER" id="PTHR11908">
    <property type="entry name" value="XANTHINE DEHYDROGENASE"/>
    <property type="match status" value="1"/>
</dbReference>
<keyword evidence="1" id="KW-0500">Molybdenum</keyword>
<organism evidence="4 5">
    <name type="scientific">Tepidamorphus gemmatus</name>
    <dbReference type="NCBI Taxonomy" id="747076"/>
    <lineage>
        <taxon>Bacteria</taxon>
        <taxon>Pseudomonadati</taxon>
        <taxon>Pseudomonadota</taxon>
        <taxon>Alphaproteobacteria</taxon>
        <taxon>Hyphomicrobiales</taxon>
        <taxon>Tepidamorphaceae</taxon>
        <taxon>Tepidamorphus</taxon>
    </lineage>
</organism>
<dbReference type="Gene3D" id="3.90.1170.50">
    <property type="entry name" value="Aldehyde oxidase/xanthine dehydrogenase, a/b hammerhead"/>
    <property type="match status" value="1"/>
</dbReference>
<dbReference type="OrthoDB" id="9758509at2"/>
<dbReference type="InterPro" id="IPR046867">
    <property type="entry name" value="AldOxase/xan_DH_MoCoBD2"/>
</dbReference>
<dbReference type="AlphaFoldDB" id="A0A4R3MC76"/>
<dbReference type="EMBL" id="SMAK01000004">
    <property type="protein sequence ID" value="TCT11284.1"/>
    <property type="molecule type" value="Genomic_DNA"/>
</dbReference>
<comment type="caution">
    <text evidence="4">The sequence shown here is derived from an EMBL/GenBank/DDBJ whole genome shotgun (WGS) entry which is preliminary data.</text>
</comment>
<dbReference type="RefSeq" id="WP_132806054.1">
    <property type="nucleotide sequence ID" value="NZ_SMAK01000004.1"/>
</dbReference>
<dbReference type="InterPro" id="IPR037165">
    <property type="entry name" value="AldOxase/xan_DH_Mopterin-bd_sf"/>
</dbReference>
<dbReference type="InterPro" id="IPR036856">
    <property type="entry name" value="Ald_Oxase/Xan_DH_a/b_sf"/>
</dbReference>